<dbReference type="InterPro" id="IPR001647">
    <property type="entry name" value="HTH_TetR"/>
</dbReference>
<dbReference type="GO" id="GO:0000976">
    <property type="term" value="F:transcription cis-regulatory region binding"/>
    <property type="evidence" value="ECO:0007669"/>
    <property type="project" value="TreeGrafter"/>
</dbReference>
<dbReference type="RefSeq" id="WP_158015922.1">
    <property type="nucleotide sequence ID" value="NZ_CBCSKE010000016.1"/>
</dbReference>
<sequence length="207" mass="23315">MASNERRGQRVDGRRLRYQNRRGEILDAVMAHLLDHGINGMSFRTLAAAVGVSHVTLRHHFGTKDELLVEIFGAIGSRAQIPDHLAADDVEALVRQMWQRWTEPQTDRRARLVFEAYGQAVRNPEEYRAFLDRIVSGWVEVIRHHAVEAGCPSDEAGTFATLLLAQMRGLQFDLLATGDSARIGTAIESVIDGIRLHRTRWAKAVNR</sequence>
<protein>
    <submittedName>
        <fullName evidence="6">Transcriptional regulator BetI</fullName>
    </submittedName>
</protein>
<evidence type="ECO:0000256" key="2">
    <source>
        <dbReference type="ARBA" id="ARBA00023125"/>
    </source>
</evidence>
<dbReference type="SUPFAM" id="SSF46689">
    <property type="entry name" value="Homeodomain-like"/>
    <property type="match status" value="1"/>
</dbReference>
<dbReference type="InterPro" id="IPR009057">
    <property type="entry name" value="Homeodomain-like_sf"/>
</dbReference>
<dbReference type="GO" id="GO:0003700">
    <property type="term" value="F:DNA-binding transcription factor activity"/>
    <property type="evidence" value="ECO:0007669"/>
    <property type="project" value="TreeGrafter"/>
</dbReference>
<gene>
    <name evidence="6" type="ORF">MB901379_01415</name>
</gene>
<dbReference type="InterPro" id="IPR050109">
    <property type="entry name" value="HTH-type_TetR-like_transc_reg"/>
</dbReference>
<dbReference type="PANTHER" id="PTHR30055">
    <property type="entry name" value="HTH-TYPE TRANSCRIPTIONAL REGULATOR RUTR"/>
    <property type="match status" value="1"/>
</dbReference>
<dbReference type="PROSITE" id="PS50977">
    <property type="entry name" value="HTH_TETR_2"/>
    <property type="match status" value="1"/>
</dbReference>
<dbReference type="Proteomes" id="UP000269998">
    <property type="component" value="Chromosome"/>
</dbReference>
<reference evidence="7" key="1">
    <citation type="submission" date="2018-02" db="EMBL/GenBank/DDBJ databases">
        <authorList>
            <person name="Seth-Smith MB H."/>
            <person name="Seth-Smith H."/>
        </authorList>
    </citation>
    <scope>NUCLEOTIDE SEQUENCE [LARGE SCALE GENOMIC DNA]</scope>
</reference>
<dbReference type="AlphaFoldDB" id="A0A3S4DS49"/>
<proteinExistence type="predicted"/>
<dbReference type="EMBL" id="LR130759">
    <property type="protein sequence ID" value="VDM87864.1"/>
    <property type="molecule type" value="Genomic_DNA"/>
</dbReference>
<dbReference type="KEGG" id="mbai:MB901379_01415"/>
<evidence type="ECO:0000256" key="4">
    <source>
        <dbReference type="PROSITE-ProRule" id="PRU00335"/>
    </source>
</evidence>
<dbReference type="InterPro" id="IPR041583">
    <property type="entry name" value="TetR_C_31"/>
</dbReference>
<keyword evidence="3" id="KW-0804">Transcription</keyword>
<name>A0A3S4DS49_9MYCO</name>
<evidence type="ECO:0000256" key="1">
    <source>
        <dbReference type="ARBA" id="ARBA00023015"/>
    </source>
</evidence>
<dbReference type="InterPro" id="IPR036271">
    <property type="entry name" value="Tet_transcr_reg_TetR-rel_C_sf"/>
</dbReference>
<keyword evidence="2 4" id="KW-0238">DNA-binding</keyword>
<dbReference type="Gene3D" id="1.10.357.10">
    <property type="entry name" value="Tetracycline Repressor, domain 2"/>
    <property type="match status" value="1"/>
</dbReference>
<dbReference type="OrthoDB" id="3196926at2"/>
<dbReference type="PANTHER" id="PTHR30055:SF234">
    <property type="entry name" value="HTH-TYPE TRANSCRIPTIONAL REGULATOR BETI"/>
    <property type="match status" value="1"/>
</dbReference>
<organism evidence="6 7">
    <name type="scientific">Mycobacterium basiliense</name>
    <dbReference type="NCBI Taxonomy" id="2094119"/>
    <lineage>
        <taxon>Bacteria</taxon>
        <taxon>Bacillati</taxon>
        <taxon>Actinomycetota</taxon>
        <taxon>Actinomycetes</taxon>
        <taxon>Mycobacteriales</taxon>
        <taxon>Mycobacteriaceae</taxon>
        <taxon>Mycobacterium</taxon>
    </lineage>
</organism>
<accession>A0A3S4DS49</accession>
<evidence type="ECO:0000313" key="7">
    <source>
        <dbReference type="Proteomes" id="UP000269998"/>
    </source>
</evidence>
<dbReference type="Pfam" id="PF00440">
    <property type="entry name" value="TetR_N"/>
    <property type="match status" value="1"/>
</dbReference>
<keyword evidence="1" id="KW-0805">Transcription regulation</keyword>
<feature type="DNA-binding region" description="H-T-H motif" evidence="4">
    <location>
        <begin position="42"/>
        <end position="61"/>
    </location>
</feature>
<evidence type="ECO:0000313" key="6">
    <source>
        <dbReference type="EMBL" id="VDM87864.1"/>
    </source>
</evidence>
<dbReference type="PRINTS" id="PR00455">
    <property type="entry name" value="HTHTETR"/>
</dbReference>
<keyword evidence="7" id="KW-1185">Reference proteome</keyword>
<dbReference type="SUPFAM" id="SSF48498">
    <property type="entry name" value="Tetracyclin repressor-like, C-terminal domain"/>
    <property type="match status" value="1"/>
</dbReference>
<evidence type="ECO:0000259" key="5">
    <source>
        <dbReference type="PROSITE" id="PS50977"/>
    </source>
</evidence>
<evidence type="ECO:0000256" key="3">
    <source>
        <dbReference type="ARBA" id="ARBA00023163"/>
    </source>
</evidence>
<dbReference type="Pfam" id="PF17940">
    <property type="entry name" value="TetR_C_31"/>
    <property type="match status" value="1"/>
</dbReference>
<feature type="domain" description="HTH tetR-type" evidence="5">
    <location>
        <begin position="19"/>
        <end position="79"/>
    </location>
</feature>